<proteinExistence type="predicted"/>
<dbReference type="CDD" id="cd18738">
    <property type="entry name" value="PIN_VapC4-5_FitB-like"/>
    <property type="match status" value="1"/>
</dbReference>
<gene>
    <name evidence="2" type="ORF">FJR47_00975</name>
</gene>
<dbReference type="KEGG" id="suln:FJR47_00975"/>
<dbReference type="Proteomes" id="UP000326061">
    <property type="component" value="Chromosome"/>
</dbReference>
<dbReference type="InterPro" id="IPR029060">
    <property type="entry name" value="PIN-like_dom_sf"/>
</dbReference>
<evidence type="ECO:0000259" key="1">
    <source>
        <dbReference type="Pfam" id="PF01850"/>
    </source>
</evidence>
<dbReference type="RefSeq" id="WP_152298632.1">
    <property type="nucleotide sequence ID" value="NZ_CP041166.1"/>
</dbReference>
<sequence>MKKYLLDTNTIIYALNKGFKFPNNEYLVSIITEIELFSYSNLTKKDEESLELALSKFQSIELTSNIKEETIKTRRKSKIKLPDSIIVATAIVQNATLVTSDKQLINSQIVETISLEQL</sequence>
<organism evidence="2 3">
    <name type="scientific">Sulfurimonas xiamenensis</name>
    <dbReference type="NCBI Taxonomy" id="2590021"/>
    <lineage>
        <taxon>Bacteria</taxon>
        <taxon>Pseudomonadati</taxon>
        <taxon>Campylobacterota</taxon>
        <taxon>Epsilonproteobacteria</taxon>
        <taxon>Campylobacterales</taxon>
        <taxon>Sulfurimonadaceae</taxon>
        <taxon>Sulfurimonas</taxon>
    </lineage>
</organism>
<dbReference type="AlphaFoldDB" id="A0AAJ4DM21"/>
<dbReference type="Pfam" id="PF01850">
    <property type="entry name" value="PIN"/>
    <property type="match status" value="1"/>
</dbReference>
<reference evidence="3" key="1">
    <citation type="submission" date="2019-06" db="EMBL/GenBank/DDBJ databases">
        <title>Sulfurimonas gotlandica sp. nov., a chemoautotrophic and psychrotolerant epsilonproteobacterium isolated from a pelagic redoxcline, and an emended description of the genus Sulfurimonas.</title>
        <authorList>
            <person name="Wang S."/>
            <person name="Jiang L."/>
            <person name="Shao Z."/>
        </authorList>
    </citation>
    <scope>NUCLEOTIDE SEQUENCE [LARGE SCALE GENOMIC DNA]</scope>
    <source>
        <strain evidence="3">1-1N</strain>
    </source>
</reference>
<evidence type="ECO:0000313" key="2">
    <source>
        <dbReference type="EMBL" id="QFR42561.1"/>
    </source>
</evidence>
<feature type="domain" description="PIN" evidence="1">
    <location>
        <begin position="4"/>
        <end position="104"/>
    </location>
</feature>
<dbReference type="SUPFAM" id="SSF88723">
    <property type="entry name" value="PIN domain-like"/>
    <property type="match status" value="1"/>
</dbReference>
<dbReference type="EMBL" id="CP041166">
    <property type="protein sequence ID" value="QFR42561.1"/>
    <property type="molecule type" value="Genomic_DNA"/>
</dbReference>
<dbReference type="InterPro" id="IPR002716">
    <property type="entry name" value="PIN_dom"/>
</dbReference>
<protein>
    <submittedName>
        <fullName evidence="2">Type II toxin-antitoxin system VapC family toxin</fullName>
    </submittedName>
</protein>
<keyword evidence="3" id="KW-1185">Reference proteome</keyword>
<dbReference type="Gene3D" id="3.40.50.1010">
    <property type="entry name" value="5'-nuclease"/>
    <property type="match status" value="1"/>
</dbReference>
<name>A0AAJ4DM21_9BACT</name>
<accession>A0AAJ4DM21</accession>
<evidence type="ECO:0000313" key="3">
    <source>
        <dbReference type="Proteomes" id="UP000326061"/>
    </source>
</evidence>